<name>A0A0M2NI59_9FIRM</name>
<dbReference type="GO" id="GO:0032259">
    <property type="term" value="P:methylation"/>
    <property type="evidence" value="ECO:0007669"/>
    <property type="project" value="UniProtKB-KW"/>
</dbReference>
<evidence type="ECO:0000313" key="3">
    <source>
        <dbReference type="EMBL" id="KKI50112.1"/>
    </source>
</evidence>
<dbReference type="OrthoDB" id="7365827at2"/>
<proteinExistence type="predicted"/>
<evidence type="ECO:0000259" key="2">
    <source>
        <dbReference type="Pfam" id="PF13649"/>
    </source>
</evidence>
<comment type="caution">
    <text evidence="3">The sequence shown here is derived from an EMBL/GenBank/DDBJ whole genome shotgun (WGS) entry which is preliminary data.</text>
</comment>
<dbReference type="CDD" id="cd02440">
    <property type="entry name" value="AdoMet_MTases"/>
    <property type="match status" value="1"/>
</dbReference>
<keyword evidence="3" id="KW-0489">Methyltransferase</keyword>
<keyword evidence="1 3" id="KW-0808">Transferase</keyword>
<dbReference type="Proteomes" id="UP000034076">
    <property type="component" value="Unassembled WGS sequence"/>
</dbReference>
<sequence>MDIKEKFSAVSEKYDGQRRQLIPCFDDFYGIATAMAETGEKAPRILDLGSGTGLFAAFLLEKYPGAKLVLADLSEQMLGQARQRFAGHGDVEYITADYTEYEFGGDFDMIISALSIHHLSGAQKEALYQKCYDLLKPGGVFVNADQALSPSQEIERMQEKLWKAMVNESGLSPEELEKAYERLALDNPSTLTDQLAWLEKAGFSDVDCIYKYYHFAVLYAKKQEKA</sequence>
<dbReference type="InterPro" id="IPR029063">
    <property type="entry name" value="SAM-dependent_MTases_sf"/>
</dbReference>
<dbReference type="EMBL" id="LAYJ01000112">
    <property type="protein sequence ID" value="KKI50112.1"/>
    <property type="molecule type" value="Genomic_DNA"/>
</dbReference>
<dbReference type="RefSeq" id="WP_046444010.1">
    <property type="nucleotide sequence ID" value="NZ_LAYJ01000112.1"/>
</dbReference>
<gene>
    <name evidence="3" type="ORF">CHK_2175</name>
</gene>
<dbReference type="Gene3D" id="3.40.50.150">
    <property type="entry name" value="Vaccinia Virus protein VP39"/>
    <property type="match status" value="1"/>
</dbReference>
<dbReference type="InterPro" id="IPR041698">
    <property type="entry name" value="Methyltransf_25"/>
</dbReference>
<dbReference type="AlphaFoldDB" id="A0A0M2NI59"/>
<keyword evidence="4" id="KW-1185">Reference proteome</keyword>
<reference evidence="3 4" key="1">
    <citation type="submission" date="2015-04" db="EMBL/GenBank/DDBJ databases">
        <title>Draft genome sequence of bacteremic isolate Catabacter hongkongensis type strain HKU16T.</title>
        <authorList>
            <person name="Lau S.K."/>
            <person name="Teng J.L."/>
            <person name="Huang Y."/>
            <person name="Curreem S.O."/>
            <person name="Tsui S.K."/>
            <person name="Woo P.C."/>
        </authorList>
    </citation>
    <scope>NUCLEOTIDE SEQUENCE [LARGE SCALE GENOMIC DNA]</scope>
    <source>
        <strain evidence="3 4">HKU16</strain>
    </source>
</reference>
<protein>
    <submittedName>
        <fullName evidence="3">Methyltransferase</fullName>
    </submittedName>
</protein>
<organism evidence="3 4">
    <name type="scientific">Christensenella hongkongensis</name>
    <dbReference type="NCBI Taxonomy" id="270498"/>
    <lineage>
        <taxon>Bacteria</taxon>
        <taxon>Bacillati</taxon>
        <taxon>Bacillota</taxon>
        <taxon>Clostridia</taxon>
        <taxon>Christensenellales</taxon>
        <taxon>Christensenellaceae</taxon>
        <taxon>Christensenella</taxon>
    </lineage>
</organism>
<dbReference type="SUPFAM" id="SSF53335">
    <property type="entry name" value="S-adenosyl-L-methionine-dependent methyltransferases"/>
    <property type="match status" value="1"/>
</dbReference>
<feature type="domain" description="Methyltransferase" evidence="2">
    <location>
        <begin position="45"/>
        <end position="139"/>
    </location>
</feature>
<evidence type="ECO:0000313" key="4">
    <source>
        <dbReference type="Proteomes" id="UP000034076"/>
    </source>
</evidence>
<dbReference type="Gene3D" id="6.10.140.280">
    <property type="match status" value="1"/>
</dbReference>
<evidence type="ECO:0000256" key="1">
    <source>
        <dbReference type="ARBA" id="ARBA00022679"/>
    </source>
</evidence>
<dbReference type="Pfam" id="PF13649">
    <property type="entry name" value="Methyltransf_25"/>
    <property type="match status" value="1"/>
</dbReference>
<dbReference type="STRING" id="270498.CHK_2175"/>
<dbReference type="PANTHER" id="PTHR43861">
    <property type="entry name" value="TRANS-ACONITATE 2-METHYLTRANSFERASE-RELATED"/>
    <property type="match status" value="1"/>
</dbReference>
<dbReference type="GO" id="GO:0008168">
    <property type="term" value="F:methyltransferase activity"/>
    <property type="evidence" value="ECO:0007669"/>
    <property type="project" value="UniProtKB-KW"/>
</dbReference>
<accession>A0A0M2NI59</accession>